<keyword evidence="3" id="KW-1185">Reference proteome</keyword>
<dbReference type="Gene3D" id="2.60.120.920">
    <property type="match status" value="1"/>
</dbReference>
<name>A0A0K2QR02_9CAUD</name>
<dbReference type="RefSeq" id="YP_009207995.2">
    <property type="nucleotide sequence ID" value="NC_028899.1"/>
</dbReference>
<dbReference type="SUPFAM" id="SSF49899">
    <property type="entry name" value="Concanavalin A-like lectins/glucanases"/>
    <property type="match status" value="1"/>
</dbReference>
<dbReference type="Pfam" id="PF00622">
    <property type="entry name" value="SPRY"/>
    <property type="match status" value="1"/>
</dbReference>
<dbReference type="GeneID" id="26634652"/>
<evidence type="ECO:0000259" key="1">
    <source>
        <dbReference type="PROSITE" id="PS50188"/>
    </source>
</evidence>
<dbReference type="EMBL" id="AP014927">
    <property type="protein sequence ID" value="BAS04983.2"/>
    <property type="molecule type" value="Genomic_DNA"/>
</dbReference>
<dbReference type="InterPro" id="IPR013320">
    <property type="entry name" value="ConA-like_dom_sf"/>
</dbReference>
<evidence type="ECO:0000313" key="3">
    <source>
        <dbReference type="Proteomes" id="UP000202583"/>
    </source>
</evidence>
<reference evidence="2 3" key="1">
    <citation type="submission" date="2015-07" db="EMBL/GenBank/DDBJ databases">
        <title>Two Asian jumbo phage RSL2 and RSF1 infecting the phytopathogen Ralstonia solanacearum share common features related to the phi-KZ-like phages.</title>
        <authorList>
            <person name="Kawasaki T."/>
            <person name="Fujie M."/>
            <person name="Chatchawankanphanich O."/>
            <person name="Ogata H."/>
            <person name="Yamada T."/>
        </authorList>
    </citation>
    <scope>NUCLEOTIDE SEQUENCE [LARGE SCALE GENOMIC DNA]</scope>
    <source>
        <strain evidence="2 3">RSF1</strain>
    </source>
</reference>
<dbReference type="InterPro" id="IPR043136">
    <property type="entry name" value="B30.2/SPRY_sf"/>
</dbReference>
<dbReference type="KEGG" id="vg:26634652"/>
<dbReference type="InterPro" id="IPR003877">
    <property type="entry name" value="SPRY_dom"/>
</dbReference>
<dbReference type="InterPro" id="IPR001870">
    <property type="entry name" value="B30.2/SPRY"/>
</dbReference>
<protein>
    <recommendedName>
        <fullName evidence="1">B30.2/SPRY domain-containing protein</fullName>
    </recommendedName>
</protein>
<feature type="domain" description="B30.2/SPRY" evidence="1">
    <location>
        <begin position="1"/>
        <end position="143"/>
    </location>
</feature>
<evidence type="ECO:0000313" key="2">
    <source>
        <dbReference type="EMBL" id="BAS04983.2"/>
    </source>
</evidence>
<organism evidence="2 3">
    <name type="scientific">Ralstonia phage RSF1</name>
    <dbReference type="NCBI Taxonomy" id="1689679"/>
    <lineage>
        <taxon>Viruses</taxon>
        <taxon>Duplodnaviria</taxon>
        <taxon>Heunggongvirae</taxon>
        <taxon>Uroviricota</taxon>
        <taxon>Caudoviricetes</taxon>
        <taxon>Chimalliviridae</taxon>
        <taxon>Chiangmaivirus</taxon>
        <taxon>Chiangmaivirus RSF1</taxon>
    </lineage>
</organism>
<proteinExistence type="predicted"/>
<accession>A0A0K2QR02</accession>
<sequence>MRGTLGKTTGKWYTEFKIIQVESGWSGGAAPVVGICSERTDLTNPYNNGPDEVLVYSNAPSNCVVFYGVGKSINYGTFFTTGATVGVALDLVNNTVQFYIGTTPYATLSLATYSNVGHTFYPLCGSPYATGTNGIVDLISTGSLLNPIPSGFSRW</sequence>
<dbReference type="PROSITE" id="PS50188">
    <property type="entry name" value="B302_SPRY"/>
    <property type="match status" value="1"/>
</dbReference>
<dbReference type="Proteomes" id="UP000202583">
    <property type="component" value="Segment"/>
</dbReference>